<keyword evidence="4 7" id="KW-0233">DNA recombination</keyword>
<dbReference type="HAMAP" id="MF_00201">
    <property type="entry name" value="RecO"/>
    <property type="match status" value="1"/>
</dbReference>
<dbReference type="Pfam" id="PF11967">
    <property type="entry name" value="RecO_N"/>
    <property type="match status" value="1"/>
</dbReference>
<dbReference type="GO" id="GO:0006302">
    <property type="term" value="P:double-strand break repair"/>
    <property type="evidence" value="ECO:0007669"/>
    <property type="project" value="TreeGrafter"/>
</dbReference>
<evidence type="ECO:0000256" key="7">
    <source>
        <dbReference type="HAMAP-Rule" id="MF_00201"/>
    </source>
</evidence>
<dbReference type="InterPro" id="IPR037278">
    <property type="entry name" value="ARFGAP/RecO"/>
</dbReference>
<dbReference type="PANTHER" id="PTHR33991">
    <property type="entry name" value="DNA REPAIR PROTEIN RECO"/>
    <property type="match status" value="1"/>
</dbReference>
<dbReference type="InterPro" id="IPR022572">
    <property type="entry name" value="DNA_rep/recomb_RecO_N"/>
</dbReference>
<dbReference type="Pfam" id="PF02565">
    <property type="entry name" value="RecO_C"/>
    <property type="match status" value="1"/>
</dbReference>
<dbReference type="AlphaFoldDB" id="A0A2T2XKB0"/>
<name>A0A2T2XKB0_9FIRM</name>
<comment type="similarity">
    <text evidence="1 7">Belongs to the RecO family.</text>
</comment>
<evidence type="ECO:0000256" key="2">
    <source>
        <dbReference type="ARBA" id="ARBA00021310"/>
    </source>
</evidence>
<dbReference type="GO" id="GO:0043590">
    <property type="term" value="C:bacterial nucleoid"/>
    <property type="evidence" value="ECO:0007669"/>
    <property type="project" value="TreeGrafter"/>
</dbReference>
<evidence type="ECO:0000313" key="10">
    <source>
        <dbReference type="Proteomes" id="UP000242972"/>
    </source>
</evidence>
<dbReference type="GO" id="GO:0006310">
    <property type="term" value="P:DNA recombination"/>
    <property type="evidence" value="ECO:0007669"/>
    <property type="project" value="UniProtKB-UniRule"/>
</dbReference>
<dbReference type="Gene3D" id="2.40.50.140">
    <property type="entry name" value="Nucleic acid-binding proteins"/>
    <property type="match status" value="1"/>
</dbReference>
<dbReference type="SUPFAM" id="SSF50249">
    <property type="entry name" value="Nucleic acid-binding proteins"/>
    <property type="match status" value="1"/>
</dbReference>
<reference evidence="9 10" key="1">
    <citation type="journal article" date="2014" name="BMC Genomics">
        <title>Comparison of environmental and isolate Sulfobacillus genomes reveals diverse carbon, sulfur, nitrogen, and hydrogen metabolisms.</title>
        <authorList>
            <person name="Justice N.B."/>
            <person name="Norman A."/>
            <person name="Brown C.T."/>
            <person name="Singh A."/>
            <person name="Thomas B.C."/>
            <person name="Banfield J.F."/>
        </authorList>
    </citation>
    <scope>NUCLEOTIDE SEQUENCE [LARGE SCALE GENOMIC DNA]</scope>
    <source>
        <strain evidence="9">AMDSBA4</strain>
    </source>
</reference>
<dbReference type="EMBL" id="PXYW01000005">
    <property type="protein sequence ID" value="PSR34934.1"/>
    <property type="molecule type" value="Genomic_DNA"/>
</dbReference>
<evidence type="ECO:0000256" key="5">
    <source>
        <dbReference type="ARBA" id="ARBA00023204"/>
    </source>
</evidence>
<keyword evidence="3 7" id="KW-0227">DNA damage</keyword>
<dbReference type="SUPFAM" id="SSF57863">
    <property type="entry name" value="ArfGap/RecO-like zinc finger"/>
    <property type="match status" value="1"/>
</dbReference>
<comment type="caution">
    <text evidence="9">The sequence shown here is derived from an EMBL/GenBank/DDBJ whole genome shotgun (WGS) entry which is preliminary data.</text>
</comment>
<keyword evidence="5 7" id="KW-0234">DNA repair</keyword>
<dbReference type="InterPro" id="IPR003717">
    <property type="entry name" value="RecO"/>
</dbReference>
<gene>
    <name evidence="7 9" type="primary">recO</name>
    <name evidence="9" type="ORF">C7B46_03200</name>
</gene>
<dbReference type="Proteomes" id="UP000242972">
    <property type="component" value="Unassembled WGS sequence"/>
</dbReference>
<sequence>MAQYQEAAIVLKSRPYREADSLLTIFGQTHGKTGAIAKGVRKPKSKLQAGLYPLSYTMLQLYQGRSSLATVVGAELVEGFGKMRNDLEAISWGMFLADVVDALWSDHDASVPTFQWLVIGLEALNQGRAPATVGMTVAWRCLELAGYSPGWDLCAICGQSTERQGPVGLLLDQGQALCSNCHVGQETFKISLGSLKTWRQWIRLDPSRIGAVEAHGRVYRELFDVLSRYVEAQIGRRPRSLEFLERLAALPDRE</sequence>
<comment type="function">
    <text evidence="7">Involved in DNA repair and RecF pathway recombination.</text>
</comment>
<dbReference type="Gene3D" id="6.20.220.20">
    <property type="entry name" value="Recombination protein O, zinc-binding domain"/>
    <property type="match status" value="1"/>
</dbReference>
<dbReference type="Gene3D" id="1.20.1440.120">
    <property type="entry name" value="Recombination protein O, C-terminal domain"/>
    <property type="match status" value="1"/>
</dbReference>
<evidence type="ECO:0000256" key="6">
    <source>
        <dbReference type="ARBA" id="ARBA00033409"/>
    </source>
</evidence>
<dbReference type="NCBIfam" id="TIGR00613">
    <property type="entry name" value="reco"/>
    <property type="match status" value="1"/>
</dbReference>
<dbReference type="InterPro" id="IPR042242">
    <property type="entry name" value="RecO_C"/>
</dbReference>
<protein>
    <recommendedName>
        <fullName evidence="2 7">DNA repair protein RecO</fullName>
    </recommendedName>
    <alternativeName>
        <fullName evidence="6 7">Recombination protein O</fullName>
    </alternativeName>
</protein>
<evidence type="ECO:0000313" key="9">
    <source>
        <dbReference type="EMBL" id="PSR34934.1"/>
    </source>
</evidence>
<evidence type="ECO:0000259" key="8">
    <source>
        <dbReference type="Pfam" id="PF11967"/>
    </source>
</evidence>
<feature type="domain" description="DNA replication/recombination mediator RecO N-terminal" evidence="8">
    <location>
        <begin position="1"/>
        <end position="80"/>
    </location>
</feature>
<accession>A0A2T2XKB0</accession>
<evidence type="ECO:0000256" key="4">
    <source>
        <dbReference type="ARBA" id="ARBA00023172"/>
    </source>
</evidence>
<dbReference type="InterPro" id="IPR012340">
    <property type="entry name" value="NA-bd_OB-fold"/>
</dbReference>
<organism evidence="9 10">
    <name type="scientific">Sulfobacillus benefaciens</name>
    <dbReference type="NCBI Taxonomy" id="453960"/>
    <lineage>
        <taxon>Bacteria</taxon>
        <taxon>Bacillati</taxon>
        <taxon>Bacillota</taxon>
        <taxon>Clostridia</taxon>
        <taxon>Eubacteriales</taxon>
        <taxon>Clostridiales Family XVII. Incertae Sedis</taxon>
        <taxon>Sulfobacillus</taxon>
    </lineage>
</organism>
<dbReference type="PANTHER" id="PTHR33991:SF1">
    <property type="entry name" value="DNA REPAIR PROTEIN RECO"/>
    <property type="match status" value="1"/>
</dbReference>
<evidence type="ECO:0000256" key="3">
    <source>
        <dbReference type="ARBA" id="ARBA00022763"/>
    </source>
</evidence>
<proteinExistence type="inferred from homology"/>
<evidence type="ECO:0000256" key="1">
    <source>
        <dbReference type="ARBA" id="ARBA00007452"/>
    </source>
</evidence>